<dbReference type="InterPro" id="IPR006016">
    <property type="entry name" value="UspA"/>
</dbReference>
<feature type="domain" description="UspA" evidence="3">
    <location>
        <begin position="134"/>
        <end position="243"/>
    </location>
</feature>
<dbReference type="CDD" id="cd23659">
    <property type="entry name" value="USP_At3g01520-like"/>
    <property type="match status" value="1"/>
</dbReference>
<accession>A0A4S4L8G5</accession>
<dbReference type="Pfam" id="PF00582">
    <property type="entry name" value="Usp"/>
    <property type="match status" value="1"/>
</dbReference>
<evidence type="ECO:0000256" key="2">
    <source>
        <dbReference type="SAM" id="MobiDB-lite"/>
    </source>
</evidence>
<dbReference type="OrthoDB" id="843225at2759"/>
<dbReference type="Gene3D" id="3.40.50.620">
    <property type="entry name" value="HUPs"/>
    <property type="match status" value="1"/>
</dbReference>
<evidence type="ECO:0000313" key="4">
    <source>
        <dbReference type="EMBL" id="THH05950.1"/>
    </source>
</evidence>
<comment type="caution">
    <text evidence="4">The sequence shown here is derived from an EMBL/GenBank/DDBJ whole genome shotgun (WGS) entry which is preliminary data.</text>
</comment>
<feature type="coiled-coil region" evidence="1">
    <location>
        <begin position="169"/>
        <end position="196"/>
    </location>
</feature>
<dbReference type="EMBL" id="SGPK01000226">
    <property type="protein sequence ID" value="THH05950.1"/>
    <property type="molecule type" value="Genomic_DNA"/>
</dbReference>
<gene>
    <name evidence="4" type="ORF">EW145_g4421</name>
</gene>
<proteinExistence type="predicted"/>
<dbReference type="PANTHER" id="PTHR47815:SF1">
    <property type="entry name" value="UNIVERSAL STRESS PROTEIN A FAMILY PROTEIN C25B2.10"/>
    <property type="match status" value="1"/>
</dbReference>
<organism evidence="4 5">
    <name type="scientific">Phellinidium pouzarii</name>
    <dbReference type="NCBI Taxonomy" id="167371"/>
    <lineage>
        <taxon>Eukaryota</taxon>
        <taxon>Fungi</taxon>
        <taxon>Dikarya</taxon>
        <taxon>Basidiomycota</taxon>
        <taxon>Agaricomycotina</taxon>
        <taxon>Agaricomycetes</taxon>
        <taxon>Hymenochaetales</taxon>
        <taxon>Hymenochaetaceae</taxon>
        <taxon>Phellinidium</taxon>
    </lineage>
</organism>
<evidence type="ECO:0000313" key="5">
    <source>
        <dbReference type="Proteomes" id="UP000308199"/>
    </source>
</evidence>
<dbReference type="Proteomes" id="UP000308199">
    <property type="component" value="Unassembled WGS sequence"/>
</dbReference>
<feature type="compositionally biased region" description="Low complexity" evidence="2">
    <location>
        <begin position="56"/>
        <end position="66"/>
    </location>
</feature>
<reference evidence="4 5" key="1">
    <citation type="submission" date="2019-02" db="EMBL/GenBank/DDBJ databases">
        <title>Genome sequencing of the rare red list fungi Phellinidium pouzarii.</title>
        <authorList>
            <person name="Buettner E."/>
            <person name="Kellner H."/>
        </authorList>
    </citation>
    <scope>NUCLEOTIDE SEQUENCE [LARGE SCALE GENOMIC DNA]</scope>
    <source>
        <strain evidence="4 5">DSM 108285</strain>
    </source>
</reference>
<sequence>MTTSSTLLSVDSDVVVAPSITTKMSTSTTAERPNHISLPPASGLRSAMKHHHPQTPASSSSISSSPLLSGNVSPLSFGTPLMTMSTGSSTVSGAGYLPKVSFDTFENPAASMFSYTLQAKSEGYRRNRSTRVFLCAASPDESGCEAFDWVMESLVQDGDELIVLRGFDAEELDRDHDAVRDEARELLRQVQRQNIEYEPNRKLSIIVEFIAGKVTQTIERLIALYRPDSLVVGTRGQRGVKVLGAALGGMGSVSKCAALLFFRTLSLILMNLFWSTDTVCHIRQCRS</sequence>
<dbReference type="AlphaFoldDB" id="A0A4S4L8G5"/>
<evidence type="ECO:0000256" key="1">
    <source>
        <dbReference type="SAM" id="Coils"/>
    </source>
</evidence>
<feature type="region of interest" description="Disordered" evidence="2">
    <location>
        <begin position="24"/>
        <end position="66"/>
    </location>
</feature>
<evidence type="ECO:0000259" key="3">
    <source>
        <dbReference type="Pfam" id="PF00582"/>
    </source>
</evidence>
<keyword evidence="1" id="KW-0175">Coiled coil</keyword>
<keyword evidence="5" id="KW-1185">Reference proteome</keyword>
<dbReference type="SUPFAM" id="SSF52402">
    <property type="entry name" value="Adenine nucleotide alpha hydrolases-like"/>
    <property type="match status" value="1"/>
</dbReference>
<dbReference type="PANTHER" id="PTHR47815">
    <property type="entry name" value="UNIVERSAL STRESS PROTEIN A FAMILY PROTEIN C25B2.10"/>
    <property type="match status" value="1"/>
</dbReference>
<protein>
    <recommendedName>
        <fullName evidence="3">UspA domain-containing protein</fullName>
    </recommendedName>
</protein>
<name>A0A4S4L8G5_9AGAM</name>
<dbReference type="InterPro" id="IPR014729">
    <property type="entry name" value="Rossmann-like_a/b/a_fold"/>
</dbReference>